<keyword evidence="1" id="KW-0547">Nucleotide-binding</keyword>
<dbReference type="InterPro" id="IPR000792">
    <property type="entry name" value="Tscrpt_reg_LuxR_C"/>
</dbReference>
<dbReference type="Proteomes" id="UP001651690">
    <property type="component" value="Unassembled WGS sequence"/>
</dbReference>
<evidence type="ECO:0000256" key="3">
    <source>
        <dbReference type="SAM" id="Coils"/>
    </source>
</evidence>
<evidence type="ECO:0000313" key="6">
    <source>
        <dbReference type="Proteomes" id="UP001651690"/>
    </source>
</evidence>
<dbReference type="RefSeq" id="WP_255059172.1">
    <property type="nucleotide sequence ID" value="NZ_JANDBD010000003.1"/>
</dbReference>
<proteinExistence type="predicted"/>
<reference evidence="5 6" key="1">
    <citation type="submission" date="2022-06" db="EMBL/GenBank/DDBJ databases">
        <title>Mycolicibacterium sp. CAU 1645 isolated from seawater.</title>
        <authorList>
            <person name="Kim W."/>
        </authorList>
    </citation>
    <scope>NUCLEOTIDE SEQUENCE [LARGE SCALE GENOMIC DNA]</scope>
    <source>
        <strain evidence="5 6">CAU 1645</strain>
    </source>
</reference>
<dbReference type="InterPro" id="IPR016032">
    <property type="entry name" value="Sig_transdc_resp-reg_C-effctor"/>
</dbReference>
<dbReference type="CDD" id="cd06170">
    <property type="entry name" value="LuxR_C_like"/>
    <property type="match status" value="1"/>
</dbReference>
<dbReference type="SUPFAM" id="SSF46894">
    <property type="entry name" value="C-terminal effector domain of the bipartite response regulators"/>
    <property type="match status" value="1"/>
</dbReference>
<dbReference type="PANTHER" id="PTHR16305">
    <property type="entry name" value="TESTICULAR SOLUBLE ADENYLYL CYCLASE"/>
    <property type="match status" value="1"/>
</dbReference>
<dbReference type="PANTHER" id="PTHR16305:SF35">
    <property type="entry name" value="TRANSCRIPTIONAL ACTIVATOR DOMAIN"/>
    <property type="match status" value="1"/>
</dbReference>
<organism evidence="5 6">
    <name type="scientific">Mycolicibacterium arenosum</name>
    <dbReference type="NCBI Taxonomy" id="2952157"/>
    <lineage>
        <taxon>Bacteria</taxon>
        <taxon>Bacillati</taxon>
        <taxon>Actinomycetota</taxon>
        <taxon>Actinomycetes</taxon>
        <taxon>Mycobacteriales</taxon>
        <taxon>Mycobacteriaceae</taxon>
        <taxon>Mycolicibacterium</taxon>
    </lineage>
</organism>
<keyword evidence="6" id="KW-1185">Reference proteome</keyword>
<dbReference type="Gene3D" id="1.10.10.10">
    <property type="entry name" value="Winged helix-like DNA-binding domain superfamily/Winged helix DNA-binding domain"/>
    <property type="match status" value="1"/>
</dbReference>
<dbReference type="SUPFAM" id="SSF52540">
    <property type="entry name" value="P-loop containing nucleoside triphosphate hydrolases"/>
    <property type="match status" value="1"/>
</dbReference>
<dbReference type="PRINTS" id="PR00038">
    <property type="entry name" value="HTHLUXR"/>
</dbReference>
<keyword evidence="2" id="KW-0067">ATP-binding</keyword>
<feature type="coiled-coil region" evidence="3">
    <location>
        <begin position="568"/>
        <end position="595"/>
    </location>
</feature>
<dbReference type="Gene3D" id="1.25.40.10">
    <property type="entry name" value="Tetratricopeptide repeat domain"/>
    <property type="match status" value="1"/>
</dbReference>
<evidence type="ECO:0000256" key="1">
    <source>
        <dbReference type="ARBA" id="ARBA00022741"/>
    </source>
</evidence>
<accession>A0ABT1M153</accession>
<dbReference type="Pfam" id="PF13191">
    <property type="entry name" value="AAA_16"/>
    <property type="match status" value="1"/>
</dbReference>
<dbReference type="PROSITE" id="PS50043">
    <property type="entry name" value="HTH_LUXR_2"/>
    <property type="match status" value="1"/>
</dbReference>
<feature type="domain" description="HTH luxR-type" evidence="4">
    <location>
        <begin position="853"/>
        <end position="918"/>
    </location>
</feature>
<dbReference type="Pfam" id="PF00196">
    <property type="entry name" value="GerE"/>
    <property type="match status" value="1"/>
</dbReference>
<evidence type="ECO:0000259" key="4">
    <source>
        <dbReference type="PROSITE" id="PS50043"/>
    </source>
</evidence>
<sequence length="919" mass="98350">MATGVVDRPAEQRALTELLAVSAERPAALMLTGEAGIGKTTVWIDGIERATAAGFRVLSTRISAAETVLAYAGLAGLLSSVDPEVYAWLPPTQRLALDRVMLREDADGPMTDQRAVGAAFASVLATLAGATPLLVAIDDVQWLDVPSMQVVSAVARRLAGPIGLLATVRTGADDVSPRTWLELPRPESMQWITLQPLSVGALHTVVFDRVGRSFSRPRMLQIHETSGGNPFYAVELARAADDGAWDAGASLPSSLAEVVHLRIGNVGEEAESALLAAAALADPTVELVARATDSTPAAVVAALEDAEEKGIVIIDGHRLRYTHPLLARGVYSASAPARRRRIHRRLAEILDEPELRARHLALASAEGDQETLASLDGAAQTARQRGAPAFAAELLDLAIGLGGATSERRILAAMNYFDAGDLATARARLDSVIGGLGPGPLRAQAMTLLANVRLHDDSFAEAAGLLARAADECDDPASRVQILIMRSYALFNCGETEVATAYIKDAVAEATALGHPALLSSTLGMHTTLRFLVGDGLDDEGLRRAIELDDDNEAVPVAARIRVQHALLRAWSGELADADAELAALRRRCAERGEETELIFLGFHAALVSVWQGRLDSAEVVATDLMQRAVQLGGDLPIFIALSVRAMVDAYSGRVDDVRRDTERALAAGRRCKSQRLIEWPISNHAFLTLSLGRYDDALVTLQPLVDGLFAAPRATEIVSASFVPDAVEAMCAVGRSDDADRLITVFEANAVRLDRPWMLAVGARGRAAVLAAQGDTARATEAVTLALDHHRRVPMPFELARTELLAGQLARRNRRRDAAQVLLRKALAGFEAVGTPLWAERARAELSRVDVTVRHADGLSATERGVAELAATGATNRDTAAKLFISQKTVEAHLTRIYRKLDIHSRAELARIMSRTDP</sequence>
<dbReference type="SUPFAM" id="SSF48452">
    <property type="entry name" value="TPR-like"/>
    <property type="match status" value="1"/>
</dbReference>
<dbReference type="EMBL" id="JANDBD010000003">
    <property type="protein sequence ID" value="MCP9271994.1"/>
    <property type="molecule type" value="Genomic_DNA"/>
</dbReference>
<dbReference type="InterPro" id="IPR041664">
    <property type="entry name" value="AAA_16"/>
</dbReference>
<keyword evidence="3" id="KW-0175">Coiled coil</keyword>
<dbReference type="InterPro" id="IPR011990">
    <property type="entry name" value="TPR-like_helical_dom_sf"/>
</dbReference>
<dbReference type="InterPro" id="IPR027417">
    <property type="entry name" value="P-loop_NTPase"/>
</dbReference>
<evidence type="ECO:0000256" key="2">
    <source>
        <dbReference type="ARBA" id="ARBA00022840"/>
    </source>
</evidence>
<comment type="caution">
    <text evidence="5">The sequence shown here is derived from an EMBL/GenBank/DDBJ whole genome shotgun (WGS) entry which is preliminary data.</text>
</comment>
<dbReference type="SMART" id="SM00421">
    <property type="entry name" value="HTH_LUXR"/>
    <property type="match status" value="1"/>
</dbReference>
<gene>
    <name evidence="5" type="ORF">NM203_07330</name>
</gene>
<name>A0ABT1M153_9MYCO</name>
<protein>
    <submittedName>
        <fullName evidence="5">LuxR C-terminal-related transcriptional regulator</fullName>
    </submittedName>
</protein>
<evidence type="ECO:0000313" key="5">
    <source>
        <dbReference type="EMBL" id="MCP9271994.1"/>
    </source>
</evidence>
<dbReference type="InterPro" id="IPR036388">
    <property type="entry name" value="WH-like_DNA-bd_sf"/>
</dbReference>